<comment type="caution">
    <text evidence="3">The sequence shown here is derived from an EMBL/GenBank/DDBJ whole genome shotgun (WGS) entry which is preliminary data.</text>
</comment>
<feature type="compositionally biased region" description="Polar residues" evidence="1">
    <location>
        <begin position="219"/>
        <end position="228"/>
    </location>
</feature>
<reference evidence="3" key="1">
    <citation type="submission" date="2023-03" db="EMBL/GenBank/DDBJ databases">
        <title>Complete genome of Cladonia borealis.</title>
        <authorList>
            <person name="Park H."/>
        </authorList>
    </citation>
    <scope>NUCLEOTIDE SEQUENCE</scope>
    <source>
        <strain evidence="3">ANT050790</strain>
    </source>
</reference>
<keyword evidence="2" id="KW-0812">Transmembrane</keyword>
<evidence type="ECO:0000313" key="3">
    <source>
        <dbReference type="EMBL" id="KAK0515308.1"/>
    </source>
</evidence>
<keyword evidence="2" id="KW-0472">Membrane</keyword>
<keyword evidence="2" id="KW-1133">Transmembrane helix</keyword>
<feature type="compositionally biased region" description="Basic and acidic residues" evidence="1">
    <location>
        <begin position="245"/>
        <end position="258"/>
    </location>
</feature>
<feature type="transmembrane region" description="Helical" evidence="2">
    <location>
        <begin position="158"/>
        <end position="181"/>
    </location>
</feature>
<feature type="region of interest" description="Disordered" evidence="1">
    <location>
        <begin position="204"/>
        <end position="258"/>
    </location>
</feature>
<dbReference type="AlphaFoldDB" id="A0AA39V422"/>
<dbReference type="Proteomes" id="UP001166286">
    <property type="component" value="Unassembled WGS sequence"/>
</dbReference>
<keyword evidence="4" id="KW-1185">Reference proteome</keyword>
<evidence type="ECO:0000256" key="1">
    <source>
        <dbReference type="SAM" id="MobiDB-lite"/>
    </source>
</evidence>
<dbReference type="EMBL" id="JAFEKC020000004">
    <property type="protein sequence ID" value="KAK0515308.1"/>
    <property type="molecule type" value="Genomic_DNA"/>
</dbReference>
<feature type="transmembrane region" description="Helical" evidence="2">
    <location>
        <begin position="97"/>
        <end position="122"/>
    </location>
</feature>
<feature type="transmembrane region" description="Helical" evidence="2">
    <location>
        <begin position="30"/>
        <end position="50"/>
    </location>
</feature>
<feature type="transmembrane region" description="Helical" evidence="2">
    <location>
        <begin position="62"/>
        <end position="85"/>
    </location>
</feature>
<protein>
    <submittedName>
        <fullName evidence="3">Uncharacterized protein</fullName>
    </submittedName>
</protein>
<evidence type="ECO:0000256" key="2">
    <source>
        <dbReference type="SAM" id="Phobius"/>
    </source>
</evidence>
<name>A0AA39V422_9LECA</name>
<evidence type="ECO:0000313" key="4">
    <source>
        <dbReference type="Proteomes" id="UP001166286"/>
    </source>
</evidence>
<sequence length="258" mass="29578">MAPSLPLPAETRRQLNEDDRRWPFKLGMRAVATLFAFIAMILFATCTNLSKIHYGGNDWVDAMPLAPVLLALIYDPLVIFLTIYYRHGRHIHPGWHVGVDLFVWALAVPSIVFSIGDGWFWYWQPVLLDFDGFVPCDNWNFWSYQCNPLIYTLGKIEIAANVFLGLILIIHFILFVFACIATHKWRKSSKRAATERRNIELQYHRSPAEHMEQQPPAYTPSSAASQEENPFKDPVHNAGPSEDENPFKDAERGAVKYS</sequence>
<accession>A0AA39V422</accession>
<organism evidence="3 4">
    <name type="scientific">Cladonia borealis</name>
    <dbReference type="NCBI Taxonomy" id="184061"/>
    <lineage>
        <taxon>Eukaryota</taxon>
        <taxon>Fungi</taxon>
        <taxon>Dikarya</taxon>
        <taxon>Ascomycota</taxon>
        <taxon>Pezizomycotina</taxon>
        <taxon>Lecanoromycetes</taxon>
        <taxon>OSLEUM clade</taxon>
        <taxon>Lecanoromycetidae</taxon>
        <taxon>Lecanorales</taxon>
        <taxon>Lecanorineae</taxon>
        <taxon>Cladoniaceae</taxon>
        <taxon>Cladonia</taxon>
    </lineage>
</organism>
<gene>
    <name evidence="3" type="ORF">JMJ35_002687</name>
</gene>
<proteinExistence type="predicted"/>